<dbReference type="Pfam" id="PF22982">
    <property type="entry name" value="WHD_HRQ1"/>
    <property type="match status" value="1"/>
</dbReference>
<dbReference type="SMART" id="SM00490">
    <property type="entry name" value="HELICc"/>
    <property type="match status" value="1"/>
</dbReference>
<dbReference type="InterPro" id="IPR027417">
    <property type="entry name" value="P-loop_NTPase"/>
</dbReference>
<feature type="domain" description="Helicase C-terminal" evidence="4">
    <location>
        <begin position="284"/>
        <end position="436"/>
    </location>
</feature>
<dbReference type="InterPro" id="IPR011545">
    <property type="entry name" value="DEAD/DEAH_box_helicase_dom"/>
</dbReference>
<feature type="domain" description="Helicase ATP-binding" evidence="3">
    <location>
        <begin position="68"/>
        <end position="248"/>
    </location>
</feature>
<dbReference type="EMBL" id="LAZR01002051">
    <property type="protein sequence ID" value="KKN35259.1"/>
    <property type="molecule type" value="Genomic_DNA"/>
</dbReference>
<dbReference type="InterPro" id="IPR001650">
    <property type="entry name" value="Helicase_C-like"/>
</dbReference>
<sequence length="781" mass="87756">MSREESLLKSLELLKDIGVKNDSIRAIKHIPAQEGQYCEYPSDVHPALAKALKEKGFLKLYTHQHLSWRLLKEGKNIVVVTPTASGKTLCYNLPVLEAMLENPSSRAIYLFPTKALSQDQKTELNETIKHLGEEIRIFTYDGDTPQDARKAIRARGHIILTNPDMLHAGILPHHTKWIKLFENLKYIVIDELHNYRGIFGSHLANILRRLKRIAKFYGAQPQFILCTATIANPLEMAEKMTEEPVSLVDNNGAPRGEKYFIFFNPPVVNKFLGIRRSYVNESRRIASLFIKNNLQTIVFAKSRLITELLVTYLKEDIERTIKEKGLIRGYRGGYLPLKRREIEKGLREGTIKGVISTNALELGIDIGSLDIAVLAGYPGTISSTWQRAGRAGRKTGKSAAVLVASSAPIDQFIINNPDYFFSKNPEKALINPDNLSILVSHIECATFELPFAEKDKFGRVEIGEILKFLEEEKLVHHSKDKWFWTSDAYPADGVSLRSISSDNFVVVDTSKKARVIAEVDFSSALTTLHSKAIYLCEGEQYYVEKLDYNQRKAYVKKTDVDYFTDAIDYTKIKILDVFDKKSLEKCSISHGEVHVATQVVGFKKIKFYTAENVGAGDLSLPENEMHTTAYWLTIPSEIFHSLRFSAEEKINGLFGVAYLLHHVSPLFMMCDLHDVGVSIGDNTTGKSIPPRNIPSKIIQGEERHDFTDIAFEPNIFIFDNFPGGIGLSPSLFDLEKELLKHCQKTIAACPCKEGCPSCVGPTKESGKQAKQAALEILVSLI</sequence>
<evidence type="ECO:0000313" key="5">
    <source>
        <dbReference type="EMBL" id="KKN35259.1"/>
    </source>
</evidence>
<dbReference type="PANTHER" id="PTHR47957:SF3">
    <property type="entry name" value="ATP-DEPENDENT HELICASE HRQ1"/>
    <property type="match status" value="1"/>
</dbReference>
<dbReference type="GO" id="GO:0036297">
    <property type="term" value="P:interstrand cross-link repair"/>
    <property type="evidence" value="ECO:0007669"/>
    <property type="project" value="TreeGrafter"/>
</dbReference>
<dbReference type="SUPFAM" id="SSF52540">
    <property type="entry name" value="P-loop containing nucleoside triphosphate hydrolases"/>
    <property type="match status" value="2"/>
</dbReference>
<name>A0A0F9PYJ8_9ZZZZ</name>
<reference evidence="5" key="1">
    <citation type="journal article" date="2015" name="Nature">
        <title>Complex archaea that bridge the gap between prokaryotes and eukaryotes.</title>
        <authorList>
            <person name="Spang A."/>
            <person name="Saw J.H."/>
            <person name="Jorgensen S.L."/>
            <person name="Zaremba-Niedzwiedzka K."/>
            <person name="Martijn J."/>
            <person name="Lind A.E."/>
            <person name="van Eijk R."/>
            <person name="Schleper C."/>
            <person name="Guy L."/>
            <person name="Ettema T.J."/>
        </authorList>
    </citation>
    <scope>NUCLEOTIDE SEQUENCE</scope>
</reference>
<dbReference type="GO" id="GO:0005524">
    <property type="term" value="F:ATP binding"/>
    <property type="evidence" value="ECO:0007669"/>
    <property type="project" value="UniProtKB-KW"/>
</dbReference>
<dbReference type="PANTHER" id="PTHR47957">
    <property type="entry name" value="ATP-DEPENDENT HELICASE HRQ1"/>
    <property type="match status" value="1"/>
</dbReference>
<evidence type="ECO:0000259" key="4">
    <source>
        <dbReference type="PROSITE" id="PS51194"/>
    </source>
</evidence>
<dbReference type="AlphaFoldDB" id="A0A0F9PYJ8"/>
<organism evidence="5">
    <name type="scientific">marine sediment metagenome</name>
    <dbReference type="NCBI Taxonomy" id="412755"/>
    <lineage>
        <taxon>unclassified sequences</taxon>
        <taxon>metagenomes</taxon>
        <taxon>ecological metagenomes</taxon>
    </lineage>
</organism>
<dbReference type="GO" id="GO:0003676">
    <property type="term" value="F:nucleic acid binding"/>
    <property type="evidence" value="ECO:0007669"/>
    <property type="project" value="InterPro"/>
</dbReference>
<dbReference type="GO" id="GO:0005634">
    <property type="term" value="C:nucleus"/>
    <property type="evidence" value="ECO:0007669"/>
    <property type="project" value="TreeGrafter"/>
</dbReference>
<dbReference type="Pfam" id="PF09369">
    <property type="entry name" value="MZB"/>
    <property type="match status" value="1"/>
</dbReference>
<dbReference type="Gene3D" id="3.40.50.300">
    <property type="entry name" value="P-loop containing nucleotide triphosphate hydrolases"/>
    <property type="match status" value="2"/>
</dbReference>
<dbReference type="InterPro" id="IPR055227">
    <property type="entry name" value="HRQ1_WHD"/>
</dbReference>
<evidence type="ECO:0000256" key="2">
    <source>
        <dbReference type="ARBA" id="ARBA00022840"/>
    </source>
</evidence>
<dbReference type="SMART" id="SM00487">
    <property type="entry name" value="DEXDc"/>
    <property type="match status" value="1"/>
</dbReference>
<dbReference type="InterPro" id="IPR018973">
    <property type="entry name" value="MZB"/>
</dbReference>
<accession>A0A0F9PYJ8</accession>
<keyword evidence="1" id="KW-0547">Nucleotide-binding</keyword>
<comment type="caution">
    <text evidence="5">The sequence shown here is derived from an EMBL/GenBank/DDBJ whole genome shotgun (WGS) entry which is preliminary data.</text>
</comment>
<dbReference type="CDD" id="cd18797">
    <property type="entry name" value="SF2_C_Hrq"/>
    <property type="match status" value="1"/>
</dbReference>
<evidence type="ECO:0000256" key="1">
    <source>
        <dbReference type="ARBA" id="ARBA00022741"/>
    </source>
</evidence>
<dbReference type="PROSITE" id="PS51194">
    <property type="entry name" value="HELICASE_CTER"/>
    <property type="match status" value="1"/>
</dbReference>
<dbReference type="PROSITE" id="PS51192">
    <property type="entry name" value="HELICASE_ATP_BIND_1"/>
    <property type="match status" value="1"/>
</dbReference>
<protein>
    <recommendedName>
        <fullName evidence="6">ATP-dependent helicase</fullName>
    </recommendedName>
</protein>
<gene>
    <name evidence="5" type="ORF">LCGC14_0785520</name>
</gene>
<dbReference type="Pfam" id="PF00270">
    <property type="entry name" value="DEAD"/>
    <property type="match status" value="1"/>
</dbReference>
<proteinExistence type="predicted"/>
<evidence type="ECO:0000259" key="3">
    <source>
        <dbReference type="PROSITE" id="PS51192"/>
    </source>
</evidence>
<dbReference type="Pfam" id="PF00271">
    <property type="entry name" value="Helicase_C"/>
    <property type="match status" value="1"/>
</dbReference>
<dbReference type="CDD" id="cd17923">
    <property type="entry name" value="DEXHc_Hrq1-like"/>
    <property type="match status" value="1"/>
</dbReference>
<evidence type="ECO:0008006" key="6">
    <source>
        <dbReference type="Google" id="ProtNLM"/>
    </source>
</evidence>
<keyword evidence="2" id="KW-0067">ATP-binding</keyword>
<dbReference type="GO" id="GO:0006289">
    <property type="term" value="P:nucleotide-excision repair"/>
    <property type="evidence" value="ECO:0007669"/>
    <property type="project" value="TreeGrafter"/>
</dbReference>
<dbReference type="InterPro" id="IPR014001">
    <property type="entry name" value="Helicase_ATP-bd"/>
</dbReference>
<dbReference type="GO" id="GO:0043138">
    <property type="term" value="F:3'-5' DNA helicase activity"/>
    <property type="evidence" value="ECO:0007669"/>
    <property type="project" value="TreeGrafter"/>
</dbReference>